<evidence type="ECO:0008006" key="3">
    <source>
        <dbReference type="Google" id="ProtNLM"/>
    </source>
</evidence>
<keyword evidence="2" id="KW-1185">Reference proteome</keyword>
<dbReference type="Proteomes" id="UP000001890">
    <property type="component" value="Chromosome"/>
</dbReference>
<dbReference type="AlphaFoldDB" id="D2UA17"/>
<evidence type="ECO:0000313" key="1">
    <source>
        <dbReference type="EMBL" id="CBA15746.1"/>
    </source>
</evidence>
<organism evidence="1 2">
    <name type="scientific">Xanthomonas albilineans (strain GPE PC73 / CFBP 7063)</name>
    <dbReference type="NCBI Taxonomy" id="380358"/>
    <lineage>
        <taxon>Bacteria</taxon>
        <taxon>Pseudomonadati</taxon>
        <taxon>Pseudomonadota</taxon>
        <taxon>Gammaproteobacteria</taxon>
        <taxon>Lysobacterales</taxon>
        <taxon>Lysobacteraceae</taxon>
        <taxon>Xanthomonas</taxon>
    </lineage>
</organism>
<name>D2UA17_XANAP</name>
<protein>
    <recommendedName>
        <fullName evidence="3">Phage-related protein</fullName>
    </recommendedName>
</protein>
<proteinExistence type="predicted"/>
<dbReference type="KEGG" id="xal:XALC_1236"/>
<gene>
    <name evidence="1" type="ordered locus">XALc_1236</name>
</gene>
<evidence type="ECO:0000313" key="2">
    <source>
        <dbReference type="Proteomes" id="UP000001890"/>
    </source>
</evidence>
<reference evidence="1 2" key="1">
    <citation type="journal article" date="2009" name="BMC Genomics">
        <title>The complete genome sequence of Xanthomonas albilineans provides new insights into the reductive genome evolution of the xylem-limited Xanthomonadaceae.</title>
        <authorList>
            <person name="Pieretti I."/>
            <person name="Royer M."/>
            <person name="Barbe V."/>
            <person name="Carrere S."/>
            <person name="Koebnik R."/>
            <person name="Cociancich S."/>
            <person name="Couloux A."/>
            <person name="Darrasse A."/>
            <person name="Gouzy J."/>
            <person name="Jacques M.A."/>
            <person name="Lauber E."/>
            <person name="Manceau C."/>
            <person name="Mangenot S."/>
            <person name="Poussier S."/>
            <person name="Segurens B."/>
            <person name="Szurek B."/>
            <person name="Verdier V."/>
            <person name="Arlat M."/>
            <person name="Rott P."/>
        </authorList>
    </citation>
    <scope>NUCLEOTIDE SEQUENCE [LARGE SCALE GENOMIC DNA]</scope>
    <source>
        <strain evidence="2">GPE PC73 / CFBP 7063</strain>
    </source>
</reference>
<dbReference type="InterPro" id="IPR025354">
    <property type="entry name" value="DUF4258"/>
</dbReference>
<dbReference type="EMBL" id="FP565176">
    <property type="protein sequence ID" value="CBA15746.1"/>
    <property type="molecule type" value="Genomic_DNA"/>
</dbReference>
<accession>D2UA17</accession>
<dbReference type="Pfam" id="PF14076">
    <property type="entry name" value="DUF4258"/>
    <property type="match status" value="1"/>
</dbReference>
<sequence length="110" mass="12410">MPMTAQKVVAFRLTDAAAKRLMSKIADNSANVIFTEHAVKQMKKRKITRTQVIDCLKKGRIVESPFLDRYGMWKVTVERYSCGETIGCGVAIDNSRIRNIVITAFRASRS</sequence>